<dbReference type="STRING" id="641238.SAMN04490244_101192"/>
<evidence type="ECO:0000313" key="3">
    <source>
        <dbReference type="EMBL" id="SER47818.1"/>
    </source>
</evidence>
<dbReference type="InterPro" id="IPR027417">
    <property type="entry name" value="P-loop_NTPase"/>
</dbReference>
<feature type="coiled-coil region" evidence="1">
    <location>
        <begin position="573"/>
        <end position="621"/>
    </location>
</feature>
<feature type="coiled-coil region" evidence="1">
    <location>
        <begin position="331"/>
        <end position="388"/>
    </location>
</feature>
<dbReference type="Gene3D" id="3.40.50.300">
    <property type="entry name" value="P-loop containing nucleotide triphosphate hydrolases"/>
    <property type="match status" value="2"/>
</dbReference>
<accession>A0A1H9PI17</accession>
<feature type="coiled-coil region" evidence="1">
    <location>
        <begin position="201"/>
        <end position="228"/>
    </location>
</feature>
<proteinExistence type="predicted"/>
<organism evidence="3 4">
    <name type="scientific">Tranquillimonas rosea</name>
    <dbReference type="NCBI Taxonomy" id="641238"/>
    <lineage>
        <taxon>Bacteria</taxon>
        <taxon>Pseudomonadati</taxon>
        <taxon>Pseudomonadota</taxon>
        <taxon>Alphaproteobacteria</taxon>
        <taxon>Rhodobacterales</taxon>
        <taxon>Roseobacteraceae</taxon>
        <taxon>Tranquillimonas</taxon>
    </lineage>
</organism>
<dbReference type="GO" id="GO:0004527">
    <property type="term" value="F:exonuclease activity"/>
    <property type="evidence" value="ECO:0007669"/>
    <property type="project" value="UniProtKB-KW"/>
</dbReference>
<protein>
    <submittedName>
        <fullName evidence="3">DNA repair exonuclease SbcCD ATPase subunit</fullName>
    </submittedName>
</protein>
<evidence type="ECO:0000313" key="4">
    <source>
        <dbReference type="Proteomes" id="UP000198885"/>
    </source>
</evidence>
<reference evidence="3 4" key="1">
    <citation type="submission" date="2016-10" db="EMBL/GenBank/DDBJ databases">
        <authorList>
            <person name="de Groot N.N."/>
        </authorList>
    </citation>
    <scope>NUCLEOTIDE SEQUENCE [LARGE SCALE GENOMIC DNA]</scope>
    <source>
        <strain evidence="3 4">DSM 23042</strain>
    </source>
</reference>
<dbReference type="Proteomes" id="UP000198885">
    <property type="component" value="Unassembled WGS sequence"/>
</dbReference>
<keyword evidence="1" id="KW-0175">Coiled coil</keyword>
<dbReference type="EMBL" id="FOGU01000001">
    <property type="protein sequence ID" value="SER47818.1"/>
    <property type="molecule type" value="Genomic_DNA"/>
</dbReference>
<dbReference type="SUPFAM" id="SSF52540">
    <property type="entry name" value="P-loop containing nucleoside triphosphate hydrolases"/>
    <property type="match status" value="1"/>
</dbReference>
<keyword evidence="3" id="KW-0269">Exonuclease</keyword>
<dbReference type="GO" id="GO:0006302">
    <property type="term" value="P:double-strand break repair"/>
    <property type="evidence" value="ECO:0007669"/>
    <property type="project" value="InterPro"/>
</dbReference>
<keyword evidence="3" id="KW-0540">Nuclease</keyword>
<name>A0A1H9PI17_9RHOB</name>
<evidence type="ECO:0000259" key="2">
    <source>
        <dbReference type="Pfam" id="PF13476"/>
    </source>
</evidence>
<dbReference type="AlphaFoldDB" id="A0A1H9PI17"/>
<feature type="coiled-coil region" evidence="1">
    <location>
        <begin position="647"/>
        <end position="721"/>
    </location>
</feature>
<dbReference type="InterPro" id="IPR038729">
    <property type="entry name" value="Rad50/SbcC_AAA"/>
</dbReference>
<gene>
    <name evidence="3" type="ORF">SAMN04490244_101192</name>
</gene>
<sequence length="870" mass="93109">MKLRSITLNNVRRFTDVTRIDGIGDGLNLLCEPNEQGKSTLFDAIQALFFVAHGSQTREVKALRPHAGGAPEVTVEVEIDEDRFVIAKRWLSKPSVTVTQEGRLVAQADEAEAWIGRLLGGGDGGPSGLVWVRQGMTALGGGSKKDQEAALAARRDLMSSVGHEVEAMTGGRRMDDALARCRSELSDYATGTGRPRTGGSWKAAQERVEALEARHAELSATADMLHEALEMRKRRRRDLAELEAPEAAAARELRLKEAGEAHEAALRHAEAVEFAARKVEAARLAVANTQGRLETLRAVLAEHEAASAQTCEARSAAETAQGENATALAARDDAQAALDVALDRLKAAEVARRAAQRRKAAQDGATRRAELSDRIGKAEAARQAMEEAAAAALLGPDAKTLRNLEALASDVAAVRAARDAAATKIIVRYSEGRDGAIRLDGAPVPDSRLVSVPHRARLVIEGVGELEVSPGAAEQDGTSVETAERRLHDALDAAGAPDLATARLAAEARAEAERRRREAQAVFESLAPDGIDPLRAALAAIPEAAEDEGPDLPEAEAAVATAEEARIAAQSARDTAAERLSDARSALARAETAAAGAEDRLARASATLERQEGTMEDALATEFDRASTALRAAEAVHAEMTRSAPDLAAAEASLKRARSVAEEARSVVARLKPEIAMLDERISRGSGDAVEERLAEAAQELDAARVDLDRIEHEVAVLRRLETALEAAKTGARERYFAPIAAELKPLLRLLWPEADLTWGDETLLPDALVRKGRPEPLEILSGGTQEQVALLVRLAFARMLARAGRHAPVILDDALVFTDDDRIERMFDALHRQAGDLQILVLSCRQRAFRDLGGHVLRLTATGVEENAA</sequence>
<dbReference type="GO" id="GO:0016887">
    <property type="term" value="F:ATP hydrolysis activity"/>
    <property type="evidence" value="ECO:0007669"/>
    <property type="project" value="InterPro"/>
</dbReference>
<dbReference type="RefSeq" id="WP_092687037.1">
    <property type="nucleotide sequence ID" value="NZ_FOGU01000001.1"/>
</dbReference>
<dbReference type="PANTHER" id="PTHR41259:SF1">
    <property type="entry name" value="DOUBLE-STRAND BREAK REPAIR RAD50 ATPASE, PUTATIVE-RELATED"/>
    <property type="match status" value="1"/>
</dbReference>
<dbReference type="PANTHER" id="PTHR41259">
    <property type="entry name" value="DOUBLE-STRAND BREAK REPAIR RAD50 ATPASE, PUTATIVE-RELATED"/>
    <property type="match status" value="1"/>
</dbReference>
<dbReference type="OrthoDB" id="7069379at2"/>
<feature type="domain" description="Rad50/SbcC-type AAA" evidence="2">
    <location>
        <begin position="5"/>
        <end position="50"/>
    </location>
</feature>
<keyword evidence="3" id="KW-0378">Hydrolase</keyword>
<dbReference type="Pfam" id="PF13476">
    <property type="entry name" value="AAA_23"/>
    <property type="match status" value="1"/>
</dbReference>
<keyword evidence="4" id="KW-1185">Reference proteome</keyword>
<evidence type="ECO:0000256" key="1">
    <source>
        <dbReference type="SAM" id="Coils"/>
    </source>
</evidence>